<keyword evidence="1" id="KW-1133">Transmembrane helix</keyword>
<evidence type="ECO:0008006" key="4">
    <source>
        <dbReference type="Google" id="ProtNLM"/>
    </source>
</evidence>
<evidence type="ECO:0000256" key="1">
    <source>
        <dbReference type="SAM" id="Phobius"/>
    </source>
</evidence>
<feature type="transmembrane region" description="Helical" evidence="1">
    <location>
        <begin position="196"/>
        <end position="217"/>
    </location>
</feature>
<protein>
    <recommendedName>
        <fullName evidence="4">DUF898 domain-containing protein</fullName>
    </recommendedName>
</protein>
<gene>
    <name evidence="2" type="ordered locus">Halhy_4259</name>
</gene>
<evidence type="ECO:0000313" key="3">
    <source>
        <dbReference type="Proteomes" id="UP000008461"/>
    </source>
</evidence>
<feature type="transmembrane region" description="Helical" evidence="1">
    <location>
        <begin position="250"/>
        <end position="273"/>
    </location>
</feature>
<keyword evidence="3" id="KW-1185">Reference proteome</keyword>
<keyword evidence="1" id="KW-0812">Transmembrane</keyword>
<dbReference type="EMBL" id="CP002691">
    <property type="protein sequence ID" value="AEE52103.1"/>
    <property type="molecule type" value="Genomic_DNA"/>
</dbReference>
<accession>F4L727</accession>
<dbReference type="Proteomes" id="UP000008461">
    <property type="component" value="Chromosome"/>
</dbReference>
<feature type="transmembrane region" description="Helical" evidence="1">
    <location>
        <begin position="98"/>
        <end position="125"/>
    </location>
</feature>
<dbReference type="eggNOG" id="COG4269">
    <property type="taxonomic scope" value="Bacteria"/>
</dbReference>
<dbReference type="HOGENOM" id="CLU_049287_1_0_10"/>
<name>F4L727_HALH1</name>
<evidence type="ECO:0000313" key="2">
    <source>
        <dbReference type="EMBL" id="AEE52103.1"/>
    </source>
</evidence>
<reference key="2">
    <citation type="submission" date="2011-04" db="EMBL/GenBank/DDBJ databases">
        <title>Complete sequence of chromosome of Haliscomenobacter hydrossis DSM 1100.</title>
        <authorList>
            <consortium name="US DOE Joint Genome Institute (JGI-PGF)"/>
            <person name="Lucas S."/>
            <person name="Han J."/>
            <person name="Lapidus A."/>
            <person name="Bruce D."/>
            <person name="Goodwin L."/>
            <person name="Pitluck S."/>
            <person name="Peters L."/>
            <person name="Kyrpides N."/>
            <person name="Mavromatis K."/>
            <person name="Ivanova N."/>
            <person name="Ovchinnikova G."/>
            <person name="Pagani I."/>
            <person name="Daligault H."/>
            <person name="Detter J.C."/>
            <person name="Han C."/>
            <person name="Land M."/>
            <person name="Hauser L."/>
            <person name="Markowitz V."/>
            <person name="Cheng J.-F."/>
            <person name="Hugenholtz P."/>
            <person name="Woyke T."/>
            <person name="Wu D."/>
            <person name="Verbarg S."/>
            <person name="Frueling A."/>
            <person name="Brambilla E."/>
            <person name="Klenk H.-P."/>
            <person name="Eisen J.A."/>
        </authorList>
    </citation>
    <scope>NUCLEOTIDE SEQUENCE</scope>
    <source>
        <strain>DSM 1100</strain>
    </source>
</reference>
<sequence>MEILDDQNRQLSFWGEGSKLFGIFIVNMLLTLLTLGLYYPWARAATLKYLYQETEFEGSRFTFHGTGKEMFIGFIKAVGIILALYLVLFIFIWLDNSFFAFIGFLIFFAGTALLTPIAIHGAMRYRMSRTSWRGIHFGYRGQLSELIRICIQGFLLTLVTFGIYSFWFEIKLRRYVIDHIRFGNAEFSFKANGTDWFALNLAGYFITLITLGIYGFWWMKDRLKFLFSHIRIQQDEETIKVRTSFTAGNYFELTIINGLLMLFTLGLATPWVMIRNIKYIFDNLTLEGAFNPDALEQTEDDYRDATGDDLMDALDMGLM</sequence>
<keyword evidence="1" id="KW-0472">Membrane</keyword>
<dbReference type="STRING" id="760192.Halhy_4259"/>
<organism evidence="2 3">
    <name type="scientific">Haliscomenobacter hydrossis (strain ATCC 27775 / DSM 1100 / LMG 10767 / O)</name>
    <dbReference type="NCBI Taxonomy" id="760192"/>
    <lineage>
        <taxon>Bacteria</taxon>
        <taxon>Pseudomonadati</taxon>
        <taxon>Bacteroidota</taxon>
        <taxon>Saprospiria</taxon>
        <taxon>Saprospirales</taxon>
        <taxon>Haliscomenobacteraceae</taxon>
        <taxon>Haliscomenobacter</taxon>
    </lineage>
</organism>
<dbReference type="InterPro" id="IPR010295">
    <property type="entry name" value="DUF898"/>
</dbReference>
<proteinExistence type="predicted"/>
<feature type="transmembrane region" description="Helical" evidence="1">
    <location>
        <begin position="146"/>
        <end position="167"/>
    </location>
</feature>
<dbReference type="AlphaFoldDB" id="F4L727"/>
<dbReference type="KEGG" id="hhy:Halhy_4259"/>
<feature type="transmembrane region" description="Helical" evidence="1">
    <location>
        <begin position="20"/>
        <end position="41"/>
    </location>
</feature>
<dbReference type="OrthoDB" id="637345at2"/>
<dbReference type="RefSeq" id="WP_013766641.1">
    <property type="nucleotide sequence ID" value="NC_015510.1"/>
</dbReference>
<dbReference type="Pfam" id="PF05987">
    <property type="entry name" value="DUF898"/>
    <property type="match status" value="2"/>
</dbReference>
<feature type="transmembrane region" description="Helical" evidence="1">
    <location>
        <begin position="70"/>
        <end position="92"/>
    </location>
</feature>
<reference evidence="2 3" key="1">
    <citation type="journal article" date="2011" name="Stand. Genomic Sci.">
        <title>Complete genome sequence of Haliscomenobacter hydrossis type strain (O).</title>
        <authorList>
            <consortium name="US DOE Joint Genome Institute (JGI-PGF)"/>
            <person name="Daligault H."/>
            <person name="Lapidus A."/>
            <person name="Zeytun A."/>
            <person name="Nolan M."/>
            <person name="Lucas S."/>
            <person name="Del Rio T.G."/>
            <person name="Tice H."/>
            <person name="Cheng J.F."/>
            <person name="Tapia R."/>
            <person name="Han C."/>
            <person name="Goodwin L."/>
            <person name="Pitluck S."/>
            <person name="Liolios K."/>
            <person name="Pagani I."/>
            <person name="Ivanova N."/>
            <person name="Huntemann M."/>
            <person name="Mavromatis K."/>
            <person name="Mikhailova N."/>
            <person name="Pati A."/>
            <person name="Chen A."/>
            <person name="Palaniappan K."/>
            <person name="Land M."/>
            <person name="Hauser L."/>
            <person name="Brambilla E.M."/>
            <person name="Rohde M."/>
            <person name="Verbarg S."/>
            <person name="Goker M."/>
            <person name="Bristow J."/>
            <person name="Eisen J.A."/>
            <person name="Markowitz V."/>
            <person name="Hugenholtz P."/>
            <person name="Kyrpides N.C."/>
            <person name="Klenk H.P."/>
            <person name="Woyke T."/>
        </authorList>
    </citation>
    <scope>NUCLEOTIDE SEQUENCE [LARGE SCALE GENOMIC DNA]</scope>
    <source>
        <strain evidence="3">ATCC 27775 / DSM 1100 / LMG 10767 / O</strain>
    </source>
</reference>